<organism evidence="2 3">
    <name type="scientific">Lacibacter sediminis</name>
    <dbReference type="NCBI Taxonomy" id="2760713"/>
    <lineage>
        <taxon>Bacteria</taxon>
        <taxon>Pseudomonadati</taxon>
        <taxon>Bacteroidota</taxon>
        <taxon>Chitinophagia</taxon>
        <taxon>Chitinophagales</taxon>
        <taxon>Chitinophagaceae</taxon>
        <taxon>Lacibacter</taxon>
    </lineage>
</organism>
<keyword evidence="1" id="KW-1133">Transmembrane helix</keyword>
<evidence type="ECO:0000313" key="3">
    <source>
        <dbReference type="Proteomes" id="UP000515344"/>
    </source>
</evidence>
<name>A0A7G5XCX5_9BACT</name>
<dbReference type="EMBL" id="CP060007">
    <property type="protein sequence ID" value="QNA43328.1"/>
    <property type="molecule type" value="Genomic_DNA"/>
</dbReference>
<feature type="transmembrane region" description="Helical" evidence="1">
    <location>
        <begin position="34"/>
        <end position="62"/>
    </location>
</feature>
<keyword evidence="3" id="KW-1185">Reference proteome</keyword>
<dbReference type="AlphaFoldDB" id="A0A7G5XCX5"/>
<evidence type="ECO:0000313" key="2">
    <source>
        <dbReference type="EMBL" id="QNA43328.1"/>
    </source>
</evidence>
<feature type="transmembrane region" description="Helical" evidence="1">
    <location>
        <begin position="74"/>
        <end position="95"/>
    </location>
</feature>
<accession>A0A7G5XCX5</accession>
<keyword evidence="1" id="KW-0812">Transmembrane</keyword>
<gene>
    <name evidence="2" type="ORF">H4075_14730</name>
</gene>
<proteinExistence type="predicted"/>
<sequence>MEQTEGIVKVLLTQVEEYGKTSFELARLKAVQKLIPAATAFTGNLFVLLTLSLFILLLNIGISMWLGDLLGKPYFGFMTVAGFYLLIGIILYFTAAKWLRKPVSRFIIKQTLNQDKS</sequence>
<keyword evidence="1" id="KW-0472">Membrane</keyword>
<dbReference type="RefSeq" id="WP_182801593.1">
    <property type="nucleotide sequence ID" value="NZ_CP060007.1"/>
</dbReference>
<protein>
    <submittedName>
        <fullName evidence="2">Phage holin family protein</fullName>
    </submittedName>
</protein>
<evidence type="ECO:0000256" key="1">
    <source>
        <dbReference type="SAM" id="Phobius"/>
    </source>
</evidence>
<reference evidence="3" key="1">
    <citation type="submission" date="2020-08" db="EMBL/GenBank/DDBJ databases">
        <title>Lacibacter sp. S13-6-6 genome sequencing.</title>
        <authorList>
            <person name="Jin L."/>
        </authorList>
    </citation>
    <scope>NUCLEOTIDE SEQUENCE [LARGE SCALE GENOMIC DNA]</scope>
    <source>
        <strain evidence="3">S13-6-6</strain>
    </source>
</reference>
<dbReference type="Proteomes" id="UP000515344">
    <property type="component" value="Chromosome"/>
</dbReference>
<dbReference type="KEGG" id="lacs:H4075_14730"/>